<evidence type="ECO:0000259" key="2">
    <source>
        <dbReference type="Pfam" id="PF18075"/>
    </source>
</evidence>
<name>A0A7V3KPF9_UNCW3</name>
<dbReference type="GO" id="GO:0016020">
    <property type="term" value="C:membrane"/>
    <property type="evidence" value="ECO:0007669"/>
    <property type="project" value="InterPro"/>
</dbReference>
<dbReference type="EMBL" id="DTGD01000223">
    <property type="protein sequence ID" value="HGB36425.1"/>
    <property type="molecule type" value="Genomic_DNA"/>
</dbReference>
<feature type="transmembrane region" description="Helical" evidence="1">
    <location>
        <begin position="21"/>
        <end position="45"/>
    </location>
</feature>
<organism evidence="3">
    <name type="scientific">candidate division WOR-3 bacterium</name>
    <dbReference type="NCBI Taxonomy" id="2052148"/>
    <lineage>
        <taxon>Bacteria</taxon>
        <taxon>Bacteria division WOR-3</taxon>
    </lineage>
</organism>
<dbReference type="PANTHER" id="PTHR47755">
    <property type="entry name" value="CELL DIVISION PROTEIN FTSX"/>
    <property type="match status" value="1"/>
</dbReference>
<keyword evidence="1" id="KW-1133">Transmembrane helix</keyword>
<dbReference type="InterPro" id="IPR040690">
    <property type="entry name" value="FtsX_ECD"/>
</dbReference>
<dbReference type="PANTHER" id="PTHR47755:SF1">
    <property type="entry name" value="CELL DIVISION PROTEIN FTSX"/>
    <property type="match status" value="1"/>
</dbReference>
<feature type="transmembrane region" description="Helical" evidence="1">
    <location>
        <begin position="251"/>
        <end position="272"/>
    </location>
</feature>
<accession>A0A7V3KPF9</accession>
<keyword evidence="1" id="KW-0472">Membrane</keyword>
<dbReference type="GO" id="GO:0051301">
    <property type="term" value="P:cell division"/>
    <property type="evidence" value="ECO:0007669"/>
    <property type="project" value="InterPro"/>
</dbReference>
<feature type="transmembrane region" description="Helical" evidence="1">
    <location>
        <begin position="169"/>
        <end position="191"/>
    </location>
</feature>
<protein>
    <recommendedName>
        <fullName evidence="2">FtsX extracellular domain-containing protein</fullName>
    </recommendedName>
</protein>
<evidence type="ECO:0000256" key="1">
    <source>
        <dbReference type="SAM" id="Phobius"/>
    </source>
</evidence>
<feature type="domain" description="FtsX extracellular" evidence="2">
    <location>
        <begin position="58"/>
        <end position="152"/>
    </location>
</feature>
<dbReference type="Pfam" id="PF18075">
    <property type="entry name" value="FtsX_ECD"/>
    <property type="match status" value="1"/>
</dbReference>
<evidence type="ECO:0000313" key="3">
    <source>
        <dbReference type="EMBL" id="HGB36425.1"/>
    </source>
</evidence>
<gene>
    <name evidence="3" type="ORF">ENV38_05940</name>
</gene>
<keyword evidence="1" id="KW-0812">Transmembrane</keyword>
<dbReference type="InterPro" id="IPR004513">
    <property type="entry name" value="FtsX"/>
</dbReference>
<proteinExistence type="predicted"/>
<dbReference type="Gene3D" id="3.30.70.3040">
    <property type="match status" value="1"/>
</dbReference>
<reference evidence="3" key="1">
    <citation type="journal article" date="2020" name="mSystems">
        <title>Genome- and Community-Level Interaction Insights into Carbon Utilization and Element Cycling Functions of Hydrothermarchaeota in Hydrothermal Sediment.</title>
        <authorList>
            <person name="Zhou Z."/>
            <person name="Liu Y."/>
            <person name="Xu W."/>
            <person name="Pan J."/>
            <person name="Luo Z.H."/>
            <person name="Li M."/>
        </authorList>
    </citation>
    <scope>NUCLEOTIDE SEQUENCE [LARGE SCALE GENOMIC DNA]</scope>
    <source>
        <strain evidence="3">SpSt-754</strain>
    </source>
</reference>
<dbReference type="AlphaFoldDB" id="A0A7V3KPF9"/>
<sequence>MKVKFYFEELAYIFKKSISDFVFLAVVYFLTLLIFSSLIQFYAYLSRLQGESFKVSFMKVFFEDDVDPKVIEAIRAYTEPLPVVDKVVYVSKEMAKVEFAERFPKYSGLLSIFQESPFPQNIEIRFNRKALGNDLIEELTEFYSRFPAVSNVQHNYSSALKIYKLRKSLFLIGLWLFVTFLIFYIPLNLSFMRSIFNRERKLFDLVEYLGYEKKGLEITFVLASSMPLFIVSLFILVVFNLVSGVLHIPLFPIYLILLFFLLLQVIFSIDVLEK</sequence>
<comment type="caution">
    <text evidence="3">The sequence shown here is derived from an EMBL/GenBank/DDBJ whole genome shotgun (WGS) entry which is preliminary data.</text>
</comment>
<feature type="transmembrane region" description="Helical" evidence="1">
    <location>
        <begin position="218"/>
        <end position="239"/>
    </location>
</feature>